<dbReference type="Proteomes" id="UP000006002">
    <property type="component" value="Unassembled WGS sequence"/>
</dbReference>
<dbReference type="GeneID" id="79804352"/>
<gene>
    <name evidence="1" type="ORF">RUMOBE_01042</name>
</gene>
<evidence type="ECO:0000313" key="1">
    <source>
        <dbReference type="EMBL" id="EDM88136.1"/>
    </source>
</evidence>
<dbReference type="SUPFAM" id="SSF101386">
    <property type="entry name" value="all-alpha NTP pyrophosphatases"/>
    <property type="match status" value="1"/>
</dbReference>
<evidence type="ECO:0008006" key="3">
    <source>
        <dbReference type="Google" id="ProtNLM"/>
    </source>
</evidence>
<dbReference type="Gene3D" id="1.10.287.1080">
    <property type="entry name" value="MazG-like"/>
    <property type="match status" value="1"/>
</dbReference>
<dbReference type="HOGENOM" id="CLU_151255_1_0_9"/>
<dbReference type="CDD" id="cd11542">
    <property type="entry name" value="NTP-PPase_u5"/>
    <property type="match status" value="1"/>
</dbReference>
<protein>
    <recommendedName>
        <fullName evidence="3">MazG nucleotide pyrophosphohydrolase domain protein</fullName>
    </recommendedName>
</protein>
<accession>A5ZPX2</accession>
<evidence type="ECO:0000313" key="2">
    <source>
        <dbReference type="Proteomes" id="UP000006002"/>
    </source>
</evidence>
<reference evidence="1 2" key="2">
    <citation type="submission" date="2007-04" db="EMBL/GenBank/DDBJ databases">
        <title>Draft genome sequence of Ruminococcus obeum (ATCC 29174).</title>
        <authorList>
            <person name="Sudarsanam P."/>
            <person name="Ley R."/>
            <person name="Guruge J."/>
            <person name="Turnbaugh P.J."/>
            <person name="Mahowald M."/>
            <person name="Liep D."/>
            <person name="Gordon J."/>
        </authorList>
    </citation>
    <scope>NUCLEOTIDE SEQUENCE [LARGE SCALE GENOMIC DNA]</scope>
    <source>
        <strain evidence="1 2">ATCC 29174</strain>
    </source>
</reference>
<name>A5ZPX2_9FIRM</name>
<organism evidence="1 2">
    <name type="scientific">Blautia obeum ATCC 29174</name>
    <dbReference type="NCBI Taxonomy" id="411459"/>
    <lineage>
        <taxon>Bacteria</taxon>
        <taxon>Bacillati</taxon>
        <taxon>Bacillota</taxon>
        <taxon>Clostridia</taxon>
        <taxon>Lachnospirales</taxon>
        <taxon>Lachnospiraceae</taxon>
        <taxon>Blautia</taxon>
    </lineage>
</organism>
<reference evidence="1 2" key="1">
    <citation type="submission" date="2007-03" db="EMBL/GenBank/DDBJ databases">
        <authorList>
            <person name="Fulton L."/>
            <person name="Clifton S."/>
            <person name="Fulton B."/>
            <person name="Xu J."/>
            <person name="Minx P."/>
            <person name="Pepin K.H."/>
            <person name="Johnson M."/>
            <person name="Thiruvilangam P."/>
            <person name="Bhonagiri V."/>
            <person name="Nash W.E."/>
            <person name="Mardis E.R."/>
            <person name="Wilson R.K."/>
        </authorList>
    </citation>
    <scope>NUCLEOTIDE SEQUENCE [LARGE SCALE GENOMIC DNA]</scope>
    <source>
        <strain evidence="1 2">ATCC 29174</strain>
    </source>
</reference>
<dbReference type="eggNOG" id="COG1694">
    <property type="taxonomic scope" value="Bacteria"/>
</dbReference>
<dbReference type="RefSeq" id="WP_005424373.1">
    <property type="nucleotide sequence ID" value="NZ_CP102265.1"/>
</dbReference>
<dbReference type="EMBL" id="AAVO02000003">
    <property type="protein sequence ID" value="EDM88136.1"/>
    <property type="molecule type" value="Genomic_DNA"/>
</dbReference>
<sequence length="110" mass="12642">MGKINDMVKDVHETAVQHGWWDKPPEFGTLIALCHSELSEALEEYRKGKEPTETYYREDGKPEGIPSELADTVIRIMDMCGYYGIDLEAMLMEKAEFNKSRSYRHGGKKI</sequence>
<proteinExistence type="predicted"/>
<comment type="caution">
    <text evidence="1">The sequence shown here is derived from an EMBL/GenBank/DDBJ whole genome shotgun (WGS) entry which is preliminary data.</text>
</comment>
<dbReference type="AlphaFoldDB" id="A5ZPX2"/>